<evidence type="ECO:0000313" key="2">
    <source>
        <dbReference type="Proteomes" id="UP000004722"/>
    </source>
</evidence>
<comment type="caution">
    <text evidence="1">The sequence shown here is derived from an EMBL/GenBank/DDBJ whole genome shotgun (WGS) entry which is preliminary data.</text>
</comment>
<sequence length="55" mass="6193">MEQIFKYFVSRRQAHFLSAVQQNCLANSNCLHVASGSFSELPAYIKSFLGIKKAL</sequence>
<evidence type="ECO:0000313" key="1">
    <source>
        <dbReference type="EMBL" id="EKB63103.1"/>
    </source>
</evidence>
<reference evidence="1 2" key="1">
    <citation type="submission" date="2012-07" db="EMBL/GenBank/DDBJ databases">
        <title>The Genome Sequence of Lactobacillus crispatus FB077-07.</title>
        <authorList>
            <consortium name="The Broad Institute Genome Sequencing Platform"/>
            <person name="Earl A."/>
            <person name="Ward D."/>
            <person name="Feldgarden M."/>
            <person name="Gevers D."/>
            <person name="Saerens B."/>
            <person name="Vaneechoutte M."/>
            <person name="Walker B."/>
            <person name="Young S.K."/>
            <person name="Zeng Q."/>
            <person name="Gargeya S."/>
            <person name="Fitzgerald M."/>
            <person name="Haas B."/>
            <person name="Abouelleil A."/>
            <person name="Alvarado L."/>
            <person name="Arachchi H.M."/>
            <person name="Berlin A.M."/>
            <person name="Chapman S.B."/>
            <person name="Goldberg J."/>
            <person name="Griggs A."/>
            <person name="Gujja S."/>
            <person name="Hansen M."/>
            <person name="Howarth C."/>
            <person name="Imamovic A."/>
            <person name="Larimer J."/>
            <person name="McCowen C."/>
            <person name="Montmayeur A."/>
            <person name="Murphy C."/>
            <person name="Neiman D."/>
            <person name="Pearson M."/>
            <person name="Priest M."/>
            <person name="Roberts A."/>
            <person name="Saif S."/>
            <person name="Shea T."/>
            <person name="Sisk P."/>
            <person name="Sykes S."/>
            <person name="Wortman J."/>
            <person name="Nusbaum C."/>
            <person name="Birren B."/>
        </authorList>
    </citation>
    <scope>NUCLEOTIDE SEQUENCE [LARGE SCALE GENOMIC DNA]</scope>
    <source>
        <strain evidence="1 2">FB077-07</strain>
    </source>
</reference>
<proteinExistence type="predicted"/>
<accession>K1MKX5</accession>
<organism evidence="1 2">
    <name type="scientific">Lactobacillus crispatus FB077-07</name>
    <dbReference type="NCBI Taxonomy" id="883092"/>
    <lineage>
        <taxon>Bacteria</taxon>
        <taxon>Bacillati</taxon>
        <taxon>Bacillota</taxon>
        <taxon>Bacilli</taxon>
        <taxon>Lactobacillales</taxon>
        <taxon>Lactobacillaceae</taxon>
        <taxon>Lactobacillus</taxon>
    </lineage>
</organism>
<dbReference type="AlphaFoldDB" id="K1MKX5"/>
<name>K1MKX5_9LACO</name>
<dbReference type="EMBL" id="AGZG01000104">
    <property type="protein sequence ID" value="EKB63103.1"/>
    <property type="molecule type" value="Genomic_DNA"/>
</dbReference>
<dbReference type="HOGENOM" id="CLU_210316_0_0_9"/>
<dbReference type="Proteomes" id="UP000004722">
    <property type="component" value="Unassembled WGS sequence"/>
</dbReference>
<protein>
    <submittedName>
        <fullName evidence="1">Uncharacterized protein</fullName>
    </submittedName>
</protein>
<gene>
    <name evidence="1" type="ORF">HMPREF9249_02136</name>
</gene>